<gene>
    <name evidence="2" type="ORF">C484_00015</name>
</gene>
<feature type="compositionally biased region" description="Acidic residues" evidence="1">
    <location>
        <begin position="233"/>
        <end position="247"/>
    </location>
</feature>
<comment type="caution">
    <text evidence="2">The sequence shown here is derived from an EMBL/GenBank/DDBJ whole genome shotgun (WGS) entry which is preliminary data.</text>
</comment>
<reference evidence="2 3" key="1">
    <citation type="journal article" date="2014" name="PLoS Genet.">
        <title>Phylogenetically driven sequencing of extremely halophilic archaea reveals strategies for static and dynamic osmo-response.</title>
        <authorList>
            <person name="Becker E.A."/>
            <person name="Seitzer P.M."/>
            <person name="Tritt A."/>
            <person name="Larsen D."/>
            <person name="Krusor M."/>
            <person name="Yao A.I."/>
            <person name="Wu D."/>
            <person name="Madern D."/>
            <person name="Eisen J.A."/>
            <person name="Darling A.E."/>
            <person name="Facciotti M.T."/>
        </authorList>
    </citation>
    <scope>NUCLEOTIDE SEQUENCE [LARGE SCALE GENOMIC DNA]</scope>
    <source>
        <strain evidence="2 3">DSM 12281</strain>
    </source>
</reference>
<proteinExistence type="predicted"/>
<feature type="compositionally biased region" description="Polar residues" evidence="1">
    <location>
        <begin position="251"/>
        <end position="260"/>
    </location>
</feature>
<evidence type="ECO:0000313" key="2">
    <source>
        <dbReference type="EMBL" id="ELY96775.1"/>
    </source>
</evidence>
<dbReference type="RefSeq" id="WP_006823924.1">
    <property type="nucleotide sequence ID" value="NZ_AOIL01000001.1"/>
</dbReference>
<dbReference type="PATRIC" id="fig|1230458.4.peg.2"/>
<feature type="compositionally biased region" description="Basic and acidic residues" evidence="1">
    <location>
        <begin position="216"/>
        <end position="232"/>
    </location>
</feature>
<organism evidence="2 3">
    <name type="scientific">Natrialba taiwanensis DSM 12281</name>
    <dbReference type="NCBI Taxonomy" id="1230458"/>
    <lineage>
        <taxon>Archaea</taxon>
        <taxon>Methanobacteriati</taxon>
        <taxon>Methanobacteriota</taxon>
        <taxon>Stenosarchaea group</taxon>
        <taxon>Halobacteria</taxon>
        <taxon>Halobacteriales</taxon>
        <taxon>Natrialbaceae</taxon>
        <taxon>Natrialba</taxon>
    </lineage>
</organism>
<evidence type="ECO:0000313" key="3">
    <source>
        <dbReference type="Proteomes" id="UP000011648"/>
    </source>
</evidence>
<protein>
    <submittedName>
        <fullName evidence="2">Uncharacterized protein</fullName>
    </submittedName>
</protein>
<feature type="region of interest" description="Disordered" evidence="1">
    <location>
        <begin position="211"/>
        <end position="260"/>
    </location>
</feature>
<dbReference type="STRING" id="1230458.C484_00015"/>
<dbReference type="Proteomes" id="UP000011648">
    <property type="component" value="Unassembled WGS sequence"/>
</dbReference>
<keyword evidence="3" id="KW-1185">Reference proteome</keyword>
<dbReference type="EMBL" id="AOIL01000001">
    <property type="protein sequence ID" value="ELY96775.1"/>
    <property type="molecule type" value="Genomic_DNA"/>
</dbReference>
<evidence type="ECO:0000256" key="1">
    <source>
        <dbReference type="SAM" id="MobiDB-lite"/>
    </source>
</evidence>
<sequence>MPETLVQRLAEEYYHCDEVMVMDDEGGLNEKMDLHNLDGSEGTTAVLICWFWCAGISITDIEDALGTDDLSSLANTASNISTALESVQLLYEPYEMPVEPEWLELFAAQVAEGVPGPDMYLIDNVEYFGRALYNNLKDQLNRSGGSDASWDPDSEHFAVERLSKLLADTEEELLFRDTVKGTSGIGDIISRNLLESMREWDPEENDRIEVPFAESARQRPDGDSLIRYHDLSDETDTGSDTGTDDEDRGQPVQSTTLDDF</sequence>
<name>M0ADE0_9EURY</name>
<accession>M0ADE0</accession>
<dbReference type="AlphaFoldDB" id="M0ADE0"/>